<dbReference type="Proteomes" id="UP000507163">
    <property type="component" value="Chromosome 2"/>
</dbReference>
<dbReference type="VEuPathDB" id="PlasmoDB:PCHAS_0205300"/>
<reference evidence="6" key="2">
    <citation type="submission" date="2014-05" db="EMBL/GenBank/DDBJ databases">
        <authorList>
            <person name="Aslett M.A."/>
            <person name="De Silva N."/>
        </authorList>
    </citation>
    <scope>NUCLEOTIDE SEQUENCE</scope>
    <source>
        <strain evidence="6">AS</strain>
    </source>
</reference>
<gene>
    <name evidence="5" type="ORF">PCHAJ_000022800</name>
    <name evidence="6" type="ORF">PCHAS_0205300</name>
    <name evidence="4" type="ORF">PCHCB_000022800</name>
</gene>
<evidence type="ECO:0000256" key="2">
    <source>
        <dbReference type="ARBA" id="ARBA00022552"/>
    </source>
</evidence>
<evidence type="ECO:0000313" key="8">
    <source>
        <dbReference type="Proteomes" id="UP000195489"/>
    </source>
</evidence>
<comment type="similarity">
    <text evidence="1">Belongs to the TSR2 family.</text>
</comment>
<dbReference type="PANTHER" id="PTHR21250">
    <property type="entry name" value="PRE-RRNA-PROCESSING PROTEIN TSR2 HOMOLOG"/>
    <property type="match status" value="1"/>
</dbReference>
<dbReference type="Pfam" id="PF10273">
    <property type="entry name" value="WGG"/>
    <property type="match status" value="1"/>
</dbReference>
<keyword evidence="2" id="KW-0698">rRNA processing</keyword>
<dbReference type="EMBL" id="LT608168">
    <property type="protein sequence ID" value="SCL96574.1"/>
    <property type="molecule type" value="Genomic_DNA"/>
</dbReference>
<dbReference type="GeneID" id="3492529"/>
<dbReference type="KEGG" id="pcb:PCHAS_0205300"/>
<protein>
    <submittedName>
        <fullName evidence="6">Pre-rRNA-processing protein TSR2, putative</fullName>
    </submittedName>
</protein>
<evidence type="ECO:0000256" key="3">
    <source>
        <dbReference type="SAM" id="MobiDB-lite"/>
    </source>
</evidence>
<evidence type="ECO:0000313" key="6">
    <source>
        <dbReference type="EMBL" id="VTZ66831.1"/>
    </source>
</evidence>
<keyword evidence="7" id="KW-1185">Reference proteome</keyword>
<feature type="compositionally biased region" description="Acidic residues" evidence="3">
    <location>
        <begin position="128"/>
        <end position="146"/>
    </location>
</feature>
<feature type="region of interest" description="Disordered" evidence="3">
    <location>
        <begin position="126"/>
        <end position="160"/>
    </location>
</feature>
<dbReference type="RefSeq" id="XP_016653077.1">
    <property type="nucleotide sequence ID" value="XM_016798681.1"/>
</dbReference>
<name>A0A077TGH0_PLACU</name>
<reference evidence="6 7" key="1">
    <citation type="journal article" date="2014" name="BMC Biol.">
        <title>A comprehensive evaluation of rodent malaria parasite genomes and gene expression.</title>
        <authorList>
            <person name="Otto T.D."/>
            <person name="Bohme U."/>
            <person name="Jackson A.P."/>
            <person name="Hunt M."/>
            <person name="Franke-Fayard B."/>
            <person name="Hoeijmakers W.A."/>
            <person name="Religa A.A."/>
            <person name="Robertson L."/>
            <person name="Sanders M."/>
            <person name="Ogun S.A."/>
            <person name="Cunningham D."/>
            <person name="Erhart A."/>
            <person name="Billker O."/>
            <person name="Khan S.M."/>
            <person name="Stunnenberg H.G."/>
            <person name="Langhorne J."/>
            <person name="Holder A.A."/>
            <person name="Waters A.P."/>
            <person name="Newbold C.I."/>
            <person name="Pain A."/>
            <person name="Berriman M."/>
            <person name="Janse C.J."/>
        </authorList>
    </citation>
    <scope>NUCLEOTIDE SEQUENCE [LARGE SCALE GENOMIC DNA]</scope>
    <source>
        <strain evidence="6 7">AS</strain>
    </source>
</reference>
<dbReference type="OrthoDB" id="263560at2759"/>
<evidence type="ECO:0000313" key="7">
    <source>
        <dbReference type="Proteomes" id="UP000071118"/>
    </source>
</evidence>
<proteinExistence type="inferred from homology"/>
<evidence type="ECO:0000256" key="1">
    <source>
        <dbReference type="ARBA" id="ARBA00006524"/>
    </source>
</evidence>
<evidence type="ECO:0000313" key="5">
    <source>
        <dbReference type="EMBL" id="SCL96574.1"/>
    </source>
</evidence>
<dbReference type="EMBL" id="LT608154">
    <property type="protein sequence ID" value="SCL96382.1"/>
    <property type="molecule type" value="Genomic_DNA"/>
</dbReference>
<dbReference type="EMBL" id="LK022879">
    <property type="protein sequence ID" value="VTZ66831.1"/>
    <property type="molecule type" value="Genomic_DNA"/>
</dbReference>
<dbReference type="Proteomes" id="UP000195489">
    <property type="component" value="Chromosome 2"/>
</dbReference>
<dbReference type="AlphaFoldDB" id="A0A077TGH0"/>
<sequence length="160" mass="18496">MNSENLSTLLLEGINLIFDKWTVLRLAVTNNWGGTSSEEKKKKLIEYVHNYVLSNTGPKDKLCDYLRDEINTLFNVDLDDDSDIEVSDLILDLYKDLKNNNLEMIEKIRNIQESDLNSCREHNLIQEADIDEEDDSASEYSDEDDSNQAYSDSYESEDIQ</sequence>
<evidence type="ECO:0000313" key="9">
    <source>
        <dbReference type="Proteomes" id="UP000507163"/>
    </source>
</evidence>
<accession>A0A077TGH0</accession>
<dbReference type="GO" id="GO:0006364">
    <property type="term" value="P:rRNA processing"/>
    <property type="evidence" value="ECO:0007669"/>
    <property type="project" value="UniProtKB-KW"/>
</dbReference>
<dbReference type="InterPro" id="IPR019398">
    <property type="entry name" value="Pre-rRNA_process_TSR2"/>
</dbReference>
<organism evidence="6 7">
    <name type="scientific">Plasmodium chabaudi chabaudi</name>
    <dbReference type="NCBI Taxonomy" id="31271"/>
    <lineage>
        <taxon>Eukaryota</taxon>
        <taxon>Sar</taxon>
        <taxon>Alveolata</taxon>
        <taxon>Apicomplexa</taxon>
        <taxon>Aconoidasida</taxon>
        <taxon>Haemosporida</taxon>
        <taxon>Plasmodiidae</taxon>
        <taxon>Plasmodium</taxon>
        <taxon>Plasmodium (Vinckeia)</taxon>
    </lineage>
</organism>
<reference evidence="6" key="3">
    <citation type="submission" date="2019-05" db="EMBL/GenBank/DDBJ databases">
        <authorList>
            <consortium name="Pathogen Informatics"/>
        </authorList>
    </citation>
    <scope>NUCLEOTIDE SEQUENCE</scope>
    <source>
        <strain evidence="5 9">AJ</strain>
        <strain evidence="6">AS</strain>
        <strain evidence="4 8">CB</strain>
    </source>
</reference>
<dbReference type="Proteomes" id="UP000071118">
    <property type="component" value="Chromosome 2"/>
</dbReference>
<evidence type="ECO:0000313" key="4">
    <source>
        <dbReference type="EMBL" id="SCL96382.1"/>
    </source>
</evidence>